<feature type="domain" description="GST N-terminal" evidence="1">
    <location>
        <begin position="1"/>
        <end position="80"/>
    </location>
</feature>
<dbReference type="CDD" id="cd00570">
    <property type="entry name" value="GST_N_family"/>
    <property type="match status" value="1"/>
</dbReference>
<dbReference type="SFLD" id="SFLDS00019">
    <property type="entry name" value="Glutathione_Transferase_(cytos"/>
    <property type="match status" value="1"/>
</dbReference>
<reference evidence="3 4" key="1">
    <citation type="journal article" date="2019" name="Nat. Plants">
        <title>Stout camphor tree genome fills gaps in understanding of flowering plant genome evolution.</title>
        <authorList>
            <person name="Chaw S.M."/>
            <person name="Liu Y.C."/>
            <person name="Wu Y.W."/>
            <person name="Wang H.Y."/>
            <person name="Lin C.I."/>
            <person name="Wu C.S."/>
            <person name="Ke H.M."/>
            <person name="Chang L.Y."/>
            <person name="Hsu C.Y."/>
            <person name="Yang H.T."/>
            <person name="Sudianto E."/>
            <person name="Hsu M.H."/>
            <person name="Wu K.P."/>
            <person name="Wang L.N."/>
            <person name="Leebens-Mack J.H."/>
            <person name="Tsai I.J."/>
        </authorList>
    </citation>
    <scope>NUCLEOTIDE SEQUENCE [LARGE SCALE GENOMIC DNA]</scope>
    <source>
        <strain evidence="4">cv. Chaw 1501</strain>
        <tissue evidence="3">Young leaves</tissue>
    </source>
</reference>
<evidence type="ECO:0000313" key="3">
    <source>
        <dbReference type="EMBL" id="RWR90235.1"/>
    </source>
</evidence>
<dbReference type="InterPro" id="IPR044617">
    <property type="entry name" value="TCHQD"/>
</dbReference>
<proteinExistence type="predicted"/>
<dbReference type="SUPFAM" id="SSF47616">
    <property type="entry name" value="GST C-terminal domain-like"/>
    <property type="match status" value="1"/>
</dbReference>
<dbReference type="InterPro" id="IPR036282">
    <property type="entry name" value="Glutathione-S-Trfase_C_sf"/>
</dbReference>
<dbReference type="PROSITE" id="PS50404">
    <property type="entry name" value="GST_NTER"/>
    <property type="match status" value="1"/>
</dbReference>
<protein>
    <submittedName>
        <fullName evidence="3">Glutathione S-transferase TCHQD</fullName>
    </submittedName>
</protein>
<dbReference type="Gene3D" id="1.20.1050.10">
    <property type="match status" value="1"/>
</dbReference>
<sequence length="267" mass="31275">MQLYHHPYSLDSLKVRLALEEKGIDYTSYHVNPLTGKNMDSKFFRMNPSAKLPVFQNGAHIIFETIAIIQYIDRVAVASSGNNNASVDRTEVMEWMQKIQGWSSKIFTLAHTPEKYRLFVSKFMRRVVIARMAESPDLASDYHLKLKDAYKTEDKLRDPVVLKESEEQLDRLLDEVEMQLHETQYLAGEDFTMADSMLVPVLARIALLNLEDEYINCRPKTAEYWKVVKLRPSYIAVIGKYFSGWRKYKTLLKTWCFICVRIILRRY</sequence>
<feature type="domain" description="GST C-terminal" evidence="2">
    <location>
        <begin position="85"/>
        <end position="251"/>
    </location>
</feature>
<dbReference type="Proteomes" id="UP000283530">
    <property type="component" value="Unassembled WGS sequence"/>
</dbReference>
<dbReference type="SUPFAM" id="SSF52833">
    <property type="entry name" value="Thioredoxin-like"/>
    <property type="match status" value="1"/>
</dbReference>
<dbReference type="InterPro" id="IPR040079">
    <property type="entry name" value="Glutathione_S-Trfase"/>
</dbReference>
<dbReference type="PANTHER" id="PTHR45374:SF1">
    <property type="entry name" value="GLUTATHIONE S-TRANSFERASE TCHQD"/>
    <property type="match status" value="1"/>
</dbReference>
<comment type="caution">
    <text evidence="3">The sequence shown here is derived from an EMBL/GenBank/DDBJ whole genome shotgun (WGS) entry which is preliminary data.</text>
</comment>
<dbReference type="EMBL" id="QPKB01000008">
    <property type="protein sequence ID" value="RWR90235.1"/>
    <property type="molecule type" value="Genomic_DNA"/>
</dbReference>
<dbReference type="STRING" id="337451.A0A3S3NDT3"/>
<dbReference type="OrthoDB" id="418495at2759"/>
<dbReference type="InterPro" id="IPR010987">
    <property type="entry name" value="Glutathione-S-Trfase_C-like"/>
</dbReference>
<evidence type="ECO:0000259" key="2">
    <source>
        <dbReference type="PROSITE" id="PS50405"/>
    </source>
</evidence>
<keyword evidence="3" id="KW-0808">Transferase</keyword>
<dbReference type="SFLD" id="SFLDG00358">
    <property type="entry name" value="Main_(cytGST)"/>
    <property type="match status" value="1"/>
</dbReference>
<gene>
    <name evidence="3" type="ORF">CKAN_01932100</name>
</gene>
<dbReference type="Gene3D" id="3.40.30.10">
    <property type="entry name" value="Glutaredoxin"/>
    <property type="match status" value="1"/>
</dbReference>
<dbReference type="PANTHER" id="PTHR45374">
    <property type="entry name" value="GLUTATHIONE S-TRANSFERASE TCHQD"/>
    <property type="match status" value="1"/>
</dbReference>
<keyword evidence="4" id="KW-1185">Reference proteome</keyword>
<organism evidence="3 4">
    <name type="scientific">Cinnamomum micranthum f. kanehirae</name>
    <dbReference type="NCBI Taxonomy" id="337451"/>
    <lineage>
        <taxon>Eukaryota</taxon>
        <taxon>Viridiplantae</taxon>
        <taxon>Streptophyta</taxon>
        <taxon>Embryophyta</taxon>
        <taxon>Tracheophyta</taxon>
        <taxon>Spermatophyta</taxon>
        <taxon>Magnoliopsida</taxon>
        <taxon>Magnoliidae</taxon>
        <taxon>Laurales</taxon>
        <taxon>Lauraceae</taxon>
        <taxon>Cinnamomum</taxon>
    </lineage>
</organism>
<dbReference type="GO" id="GO:0004364">
    <property type="term" value="F:glutathione transferase activity"/>
    <property type="evidence" value="ECO:0007669"/>
    <property type="project" value="InterPro"/>
</dbReference>
<evidence type="ECO:0000313" key="4">
    <source>
        <dbReference type="Proteomes" id="UP000283530"/>
    </source>
</evidence>
<dbReference type="Pfam" id="PF13410">
    <property type="entry name" value="GST_C_2"/>
    <property type="match status" value="1"/>
</dbReference>
<dbReference type="AlphaFoldDB" id="A0A3S3NDT3"/>
<name>A0A3S3NDT3_9MAGN</name>
<accession>A0A3S3NDT3</accession>
<dbReference type="InterPro" id="IPR004045">
    <property type="entry name" value="Glutathione_S-Trfase_N"/>
</dbReference>
<evidence type="ECO:0000259" key="1">
    <source>
        <dbReference type="PROSITE" id="PS50404"/>
    </source>
</evidence>
<dbReference type="PROSITE" id="PS50405">
    <property type="entry name" value="GST_CTER"/>
    <property type="match status" value="1"/>
</dbReference>
<dbReference type="Pfam" id="PF02798">
    <property type="entry name" value="GST_N"/>
    <property type="match status" value="1"/>
</dbReference>
<dbReference type="InterPro" id="IPR036249">
    <property type="entry name" value="Thioredoxin-like_sf"/>
</dbReference>